<dbReference type="SUPFAM" id="SSF53448">
    <property type="entry name" value="Nucleotide-diphospho-sugar transferases"/>
    <property type="match status" value="1"/>
</dbReference>
<evidence type="ECO:0000259" key="5">
    <source>
        <dbReference type="Pfam" id="PF00535"/>
    </source>
</evidence>
<keyword evidence="2" id="KW-0328">Glycosyltransferase</keyword>
<feature type="transmembrane region" description="Helical" evidence="4">
    <location>
        <begin position="258"/>
        <end position="279"/>
    </location>
</feature>
<comment type="caution">
    <text evidence="6">The sequence shown here is derived from an EMBL/GenBank/DDBJ whole genome shotgun (WGS) entry which is preliminary data.</text>
</comment>
<proteinExistence type="inferred from homology"/>
<organism evidence="6 7">
    <name type="scientific">Marinoscillum furvescens DSM 4134</name>
    <dbReference type="NCBI Taxonomy" id="1122208"/>
    <lineage>
        <taxon>Bacteria</taxon>
        <taxon>Pseudomonadati</taxon>
        <taxon>Bacteroidota</taxon>
        <taxon>Cytophagia</taxon>
        <taxon>Cytophagales</taxon>
        <taxon>Reichenbachiellaceae</taxon>
        <taxon>Marinoscillum</taxon>
    </lineage>
</organism>
<evidence type="ECO:0000256" key="4">
    <source>
        <dbReference type="SAM" id="Phobius"/>
    </source>
</evidence>
<keyword evidence="3" id="KW-0808">Transferase</keyword>
<dbReference type="AlphaFoldDB" id="A0A3D9L0V0"/>
<evidence type="ECO:0000256" key="1">
    <source>
        <dbReference type="ARBA" id="ARBA00006739"/>
    </source>
</evidence>
<gene>
    <name evidence="6" type="ORF">C7460_113132</name>
</gene>
<dbReference type="Gene3D" id="3.90.550.10">
    <property type="entry name" value="Spore Coat Polysaccharide Biosynthesis Protein SpsA, Chain A"/>
    <property type="match status" value="1"/>
</dbReference>
<dbReference type="PANTHER" id="PTHR43179:SF12">
    <property type="entry name" value="GALACTOFURANOSYLTRANSFERASE GLFT2"/>
    <property type="match status" value="1"/>
</dbReference>
<protein>
    <recommendedName>
        <fullName evidence="5">Glycosyltransferase 2-like domain-containing protein</fullName>
    </recommendedName>
</protein>
<accession>A0A3D9L0V0</accession>
<feature type="domain" description="Glycosyltransferase 2-like" evidence="5">
    <location>
        <begin position="14"/>
        <end position="187"/>
    </location>
</feature>
<dbReference type="EMBL" id="QREG01000013">
    <property type="protein sequence ID" value="RED97083.1"/>
    <property type="molecule type" value="Genomic_DNA"/>
</dbReference>
<name>A0A3D9L0V0_MARFU</name>
<dbReference type="OrthoDB" id="9771846at2"/>
<keyword evidence="4" id="KW-0472">Membrane</keyword>
<dbReference type="PANTHER" id="PTHR43179">
    <property type="entry name" value="RHAMNOSYLTRANSFERASE WBBL"/>
    <property type="match status" value="1"/>
</dbReference>
<evidence type="ECO:0000313" key="7">
    <source>
        <dbReference type="Proteomes" id="UP000256779"/>
    </source>
</evidence>
<dbReference type="Proteomes" id="UP000256779">
    <property type="component" value="Unassembled WGS sequence"/>
</dbReference>
<comment type="similarity">
    <text evidence="1">Belongs to the glycosyltransferase 2 family.</text>
</comment>
<evidence type="ECO:0000256" key="3">
    <source>
        <dbReference type="ARBA" id="ARBA00022679"/>
    </source>
</evidence>
<keyword evidence="7" id="KW-1185">Reference proteome</keyword>
<dbReference type="Pfam" id="PF00535">
    <property type="entry name" value="Glycos_transf_2"/>
    <property type="match status" value="1"/>
</dbReference>
<evidence type="ECO:0000313" key="6">
    <source>
        <dbReference type="EMBL" id="RED97083.1"/>
    </source>
</evidence>
<keyword evidence="4" id="KW-1133">Transmembrane helix</keyword>
<dbReference type="InterPro" id="IPR001173">
    <property type="entry name" value="Glyco_trans_2-like"/>
</dbReference>
<keyword evidence="4" id="KW-0812">Transmembrane</keyword>
<dbReference type="GO" id="GO:0016757">
    <property type="term" value="F:glycosyltransferase activity"/>
    <property type="evidence" value="ECO:0007669"/>
    <property type="project" value="UniProtKB-KW"/>
</dbReference>
<dbReference type="RefSeq" id="WP_115868821.1">
    <property type="nucleotide sequence ID" value="NZ_QREG01000013.1"/>
</dbReference>
<reference evidence="6 7" key="1">
    <citation type="submission" date="2018-07" db="EMBL/GenBank/DDBJ databases">
        <title>Genomic Encyclopedia of Type Strains, Phase IV (KMG-IV): sequencing the most valuable type-strain genomes for metagenomic binning, comparative biology and taxonomic classification.</title>
        <authorList>
            <person name="Goeker M."/>
        </authorList>
    </citation>
    <scope>NUCLEOTIDE SEQUENCE [LARGE SCALE GENOMIC DNA]</scope>
    <source>
        <strain evidence="6 7">DSM 4134</strain>
    </source>
</reference>
<dbReference type="CDD" id="cd04186">
    <property type="entry name" value="GT_2_like_c"/>
    <property type="match status" value="1"/>
</dbReference>
<dbReference type="InterPro" id="IPR029044">
    <property type="entry name" value="Nucleotide-diphossugar_trans"/>
</dbReference>
<evidence type="ECO:0000256" key="2">
    <source>
        <dbReference type="ARBA" id="ARBA00022676"/>
    </source>
</evidence>
<sequence length="306" mass="35363">MKSNTQANDYPLISIIALNYNQLEVTMEFLDSCKNLTYPNYEIILVDNNSREDPTPIISQKYPEVKLIVTKKNLGFTGGNNVGIAAARGAYYFIVNNDTEVTPNLLEQLLAPFEQDPKIGMVSPKIRYFSEPDLIQYAGFKEINPITGRNSTIGQKERDLGQYDTPGYTFYAHGAAMLVSREVVDKVGPLPDIFFIYYEELDWSSHVRRAGYKIYYQAQALIFHKESITTGKDSPFKAYYHNRNRILFMRRNVSSVQFLYFTVFLTFFVIPKSLLQYGLRGKFVHLRNFVKAIIWNLNHPKYSKVY</sequence>